<dbReference type="RefSeq" id="WP_181899265.1">
    <property type="nucleotide sequence ID" value="NZ_NOKA02000028.1"/>
</dbReference>
<gene>
    <name evidence="2" type="ORF">C8E03_103202</name>
</gene>
<evidence type="ECO:0000259" key="1">
    <source>
        <dbReference type="Pfam" id="PF14690"/>
    </source>
</evidence>
<dbReference type="EMBL" id="QICS01000003">
    <property type="protein sequence ID" value="PXV91644.1"/>
    <property type="molecule type" value="Genomic_DNA"/>
</dbReference>
<organism evidence="2 3">
    <name type="scientific">Lachnotalea glycerini</name>
    <dbReference type="NCBI Taxonomy" id="1763509"/>
    <lineage>
        <taxon>Bacteria</taxon>
        <taxon>Bacillati</taxon>
        <taxon>Bacillota</taxon>
        <taxon>Clostridia</taxon>
        <taxon>Lachnospirales</taxon>
        <taxon>Lachnospiraceae</taxon>
        <taxon>Lachnotalea</taxon>
    </lineage>
</organism>
<name>A0A318EPX9_9FIRM</name>
<accession>A0A318EPX9</accession>
<dbReference type="Proteomes" id="UP000247523">
    <property type="component" value="Unassembled WGS sequence"/>
</dbReference>
<proteinExistence type="predicted"/>
<dbReference type="InterPro" id="IPR047951">
    <property type="entry name" value="Transpos_ISL3"/>
</dbReference>
<reference evidence="2 3" key="1">
    <citation type="submission" date="2018-05" db="EMBL/GenBank/DDBJ databases">
        <title>Genomic Encyclopedia of Type Strains, Phase IV (KMG-IV): sequencing the most valuable type-strain genomes for metagenomic binning, comparative biology and taxonomic classification.</title>
        <authorList>
            <person name="Goeker M."/>
        </authorList>
    </citation>
    <scope>NUCLEOTIDE SEQUENCE [LARGE SCALE GENOMIC DNA]</scope>
    <source>
        <strain evidence="2 3">DSM 28816</strain>
    </source>
</reference>
<evidence type="ECO:0000313" key="2">
    <source>
        <dbReference type="EMBL" id="PXV91644.1"/>
    </source>
</evidence>
<comment type="caution">
    <text evidence="2">The sequence shown here is derived from an EMBL/GenBank/DDBJ whole genome shotgun (WGS) entry which is preliminary data.</text>
</comment>
<evidence type="ECO:0000313" key="3">
    <source>
        <dbReference type="Proteomes" id="UP000247523"/>
    </source>
</evidence>
<dbReference type="Pfam" id="PF14690">
    <property type="entry name" value="Zn_ribbon_ISL3"/>
    <property type="match status" value="1"/>
</dbReference>
<feature type="domain" description="Transposase IS204/IS1001/IS1096/IS1165 zinc-finger" evidence="1">
    <location>
        <begin position="2"/>
        <end position="44"/>
    </location>
</feature>
<sequence length="172" mass="19807">MNCPYCGHSSFSVHSTYQREIQDISLQDKQTILLLSVRKMFCDNPQCSHKTFSERFDFVAPNQKTKRLIDKILFTSTKLSSVSAETLLKSNRIITSKSSICDLFKKMPAIVDKSLITKVCVDDFAFRKRYTYGTVMVDLESHRIIDIIDSRETNSVEALTEYMCTFAINYIN</sequence>
<dbReference type="PANTHER" id="PTHR33498:SF1">
    <property type="entry name" value="TRANSPOSASE FOR INSERTION SEQUENCE ELEMENT IS1557"/>
    <property type="match status" value="1"/>
</dbReference>
<dbReference type="InterPro" id="IPR029261">
    <property type="entry name" value="Transposase_Znf"/>
</dbReference>
<protein>
    <submittedName>
        <fullName evidence="2">Transposase</fullName>
    </submittedName>
</protein>
<dbReference type="AlphaFoldDB" id="A0A318EPX9"/>
<dbReference type="PANTHER" id="PTHR33498">
    <property type="entry name" value="TRANSPOSASE FOR INSERTION SEQUENCE ELEMENT IS1557"/>
    <property type="match status" value="1"/>
</dbReference>